<comment type="caution">
    <text evidence="2">The sequence shown here is derived from an EMBL/GenBank/DDBJ whole genome shotgun (WGS) entry which is preliminary data.</text>
</comment>
<protein>
    <submittedName>
        <fullName evidence="2">Uncharacterized protein</fullName>
    </submittedName>
</protein>
<feature type="compositionally biased region" description="Basic residues" evidence="1">
    <location>
        <begin position="81"/>
        <end position="95"/>
    </location>
</feature>
<proteinExistence type="predicted"/>
<evidence type="ECO:0000256" key="1">
    <source>
        <dbReference type="SAM" id="MobiDB-lite"/>
    </source>
</evidence>
<dbReference type="AlphaFoldDB" id="A0A811PPU9"/>
<organism evidence="2 3">
    <name type="scientific">Miscanthus lutarioriparius</name>
    <dbReference type="NCBI Taxonomy" id="422564"/>
    <lineage>
        <taxon>Eukaryota</taxon>
        <taxon>Viridiplantae</taxon>
        <taxon>Streptophyta</taxon>
        <taxon>Embryophyta</taxon>
        <taxon>Tracheophyta</taxon>
        <taxon>Spermatophyta</taxon>
        <taxon>Magnoliopsida</taxon>
        <taxon>Liliopsida</taxon>
        <taxon>Poales</taxon>
        <taxon>Poaceae</taxon>
        <taxon>PACMAD clade</taxon>
        <taxon>Panicoideae</taxon>
        <taxon>Andropogonodae</taxon>
        <taxon>Andropogoneae</taxon>
        <taxon>Saccharinae</taxon>
        <taxon>Miscanthus</taxon>
    </lineage>
</organism>
<sequence>MTANTDEHDKPMTKLEGALTRLQELIMAATMGEAWQPLGTPTPGHGATTTGIPAAATSKCNNDLKSPQSTTTLADIEQSRPRHQIKVKKRLPSNS</sequence>
<evidence type="ECO:0000313" key="3">
    <source>
        <dbReference type="Proteomes" id="UP000604825"/>
    </source>
</evidence>
<gene>
    <name evidence="2" type="ORF">NCGR_LOCUS30166</name>
</gene>
<dbReference type="Proteomes" id="UP000604825">
    <property type="component" value="Unassembled WGS sequence"/>
</dbReference>
<dbReference type="EMBL" id="CAJGYO010000007">
    <property type="protein sequence ID" value="CAD6245882.1"/>
    <property type="molecule type" value="Genomic_DNA"/>
</dbReference>
<evidence type="ECO:0000313" key="2">
    <source>
        <dbReference type="EMBL" id="CAD6245882.1"/>
    </source>
</evidence>
<reference evidence="2" key="1">
    <citation type="submission" date="2020-10" db="EMBL/GenBank/DDBJ databases">
        <authorList>
            <person name="Han B."/>
            <person name="Lu T."/>
            <person name="Zhao Q."/>
            <person name="Huang X."/>
            <person name="Zhao Y."/>
        </authorList>
    </citation>
    <scope>NUCLEOTIDE SEQUENCE</scope>
</reference>
<feature type="region of interest" description="Disordered" evidence="1">
    <location>
        <begin position="58"/>
        <end position="95"/>
    </location>
</feature>
<feature type="compositionally biased region" description="Polar residues" evidence="1">
    <location>
        <begin position="58"/>
        <end position="73"/>
    </location>
</feature>
<keyword evidence="3" id="KW-1185">Reference proteome</keyword>
<name>A0A811PPU9_9POAL</name>
<accession>A0A811PPU9</accession>